<feature type="non-terminal residue" evidence="3">
    <location>
        <position position="218"/>
    </location>
</feature>
<protein>
    <recommendedName>
        <fullName evidence="2">YprB ribonuclease H-like domain-containing protein</fullName>
    </recommendedName>
</protein>
<feature type="non-terminal residue" evidence="3">
    <location>
        <position position="1"/>
    </location>
</feature>
<dbReference type="SUPFAM" id="SSF53098">
    <property type="entry name" value="Ribonuclease H-like"/>
    <property type="match status" value="1"/>
</dbReference>
<evidence type="ECO:0000256" key="1">
    <source>
        <dbReference type="SAM" id="MobiDB-lite"/>
    </source>
</evidence>
<name>X0ZK32_9ZZZZ</name>
<dbReference type="InterPro" id="IPR012337">
    <property type="entry name" value="RNaseH-like_sf"/>
</dbReference>
<dbReference type="Pfam" id="PF13482">
    <property type="entry name" value="RNase_H_2"/>
    <property type="match status" value="1"/>
</dbReference>
<dbReference type="InterPro" id="IPR038720">
    <property type="entry name" value="YprB_RNase_H-like_dom"/>
</dbReference>
<dbReference type="AlphaFoldDB" id="X0ZK32"/>
<dbReference type="InterPro" id="IPR036397">
    <property type="entry name" value="RNaseH_sf"/>
</dbReference>
<dbReference type="PANTHER" id="PTHR38462:SF1">
    <property type="entry name" value="YPRB RIBONUCLEASE H-LIKE DOMAIN-CONTAINING PROTEIN"/>
    <property type="match status" value="1"/>
</dbReference>
<feature type="domain" description="YprB ribonuclease H-like" evidence="2">
    <location>
        <begin position="100"/>
        <end position="215"/>
    </location>
</feature>
<proteinExistence type="predicted"/>
<gene>
    <name evidence="3" type="ORF">S01H1_80572</name>
</gene>
<evidence type="ECO:0000259" key="2">
    <source>
        <dbReference type="Pfam" id="PF13482"/>
    </source>
</evidence>
<dbReference type="EMBL" id="BARS01054427">
    <property type="protein sequence ID" value="GAG48661.1"/>
    <property type="molecule type" value="Genomic_DNA"/>
</dbReference>
<comment type="caution">
    <text evidence="3">The sequence shown here is derived from an EMBL/GenBank/DDBJ whole genome shotgun (WGS) entry which is preliminary data.</text>
</comment>
<reference evidence="3" key="1">
    <citation type="journal article" date="2014" name="Front. Microbiol.">
        <title>High frequency of phylogenetically diverse reductive dehalogenase-homologous genes in deep subseafloor sedimentary metagenomes.</title>
        <authorList>
            <person name="Kawai M."/>
            <person name="Futagami T."/>
            <person name="Toyoda A."/>
            <person name="Takaki Y."/>
            <person name="Nishi S."/>
            <person name="Hori S."/>
            <person name="Arai W."/>
            <person name="Tsubouchi T."/>
            <person name="Morono Y."/>
            <person name="Uchiyama I."/>
            <person name="Ito T."/>
            <person name="Fujiyama A."/>
            <person name="Inagaki F."/>
            <person name="Takami H."/>
        </authorList>
    </citation>
    <scope>NUCLEOTIDE SEQUENCE</scope>
    <source>
        <strain evidence="3">Expedition CK06-06</strain>
    </source>
</reference>
<dbReference type="Gene3D" id="3.30.420.10">
    <property type="entry name" value="Ribonuclease H-like superfamily/Ribonuclease H"/>
    <property type="match status" value="1"/>
</dbReference>
<dbReference type="GO" id="GO:0003676">
    <property type="term" value="F:nucleic acid binding"/>
    <property type="evidence" value="ECO:0007669"/>
    <property type="project" value="InterPro"/>
</dbReference>
<dbReference type="PANTHER" id="PTHR38462">
    <property type="entry name" value="EXONUCLEASE-LIKE PROTEIN"/>
    <property type="match status" value="1"/>
</dbReference>
<organism evidence="3">
    <name type="scientific">marine sediment metagenome</name>
    <dbReference type="NCBI Taxonomy" id="412755"/>
    <lineage>
        <taxon>unclassified sequences</taxon>
        <taxon>metagenomes</taxon>
        <taxon>ecological metagenomes</taxon>
    </lineage>
</organism>
<evidence type="ECO:0000313" key="3">
    <source>
        <dbReference type="EMBL" id="GAG48661.1"/>
    </source>
</evidence>
<sequence length="218" mass="24128">AEKVLASVGRRPRATRPPGEPLGLAKAAPGTQRDGPRGPYWLVRRALAEVSGDDAAVQRQYAAVQRQYAAVLRGARQRLDELEASAALCHVADGTPDGPLFLDIETCGLAGACIFLVGLMQYRDGELIFEQHFARHYGEEPAILAAFAERLAAAATLITFNGKAFDMTNLRERAAFHGVDLGRDPPHCDLLHESRRRWRKALPNCRLQTLEQYLCKRR</sequence>
<accession>X0ZK32</accession>
<feature type="region of interest" description="Disordered" evidence="1">
    <location>
        <begin position="1"/>
        <end position="37"/>
    </location>
</feature>